<gene>
    <name evidence="2" type="ORF">HJB63_24970</name>
</gene>
<evidence type="ECO:0000259" key="1">
    <source>
        <dbReference type="PROSITE" id="PS50914"/>
    </source>
</evidence>
<dbReference type="PANTHER" id="PTHR34606:SF15">
    <property type="entry name" value="BON DOMAIN-CONTAINING PROTEIN"/>
    <property type="match status" value="1"/>
</dbReference>
<organism evidence="2 3">
    <name type="scientific">Rhizobium lentis</name>
    <dbReference type="NCBI Taxonomy" id="1138194"/>
    <lineage>
        <taxon>Bacteria</taxon>
        <taxon>Pseudomonadati</taxon>
        <taxon>Pseudomonadota</taxon>
        <taxon>Alphaproteobacteria</taxon>
        <taxon>Hyphomicrobiales</taxon>
        <taxon>Rhizobiaceae</taxon>
        <taxon>Rhizobium/Agrobacterium group</taxon>
        <taxon>Rhizobium</taxon>
    </lineage>
</organism>
<dbReference type="Pfam" id="PF04972">
    <property type="entry name" value="BON"/>
    <property type="match status" value="3"/>
</dbReference>
<dbReference type="AlphaFoldDB" id="A0A9Q3R286"/>
<feature type="domain" description="BON" evidence="1">
    <location>
        <begin position="148"/>
        <end position="215"/>
    </location>
</feature>
<dbReference type="InterPro" id="IPR051686">
    <property type="entry name" value="Lipoprotein_DolP"/>
</dbReference>
<dbReference type="PROSITE" id="PS50914">
    <property type="entry name" value="BON"/>
    <property type="match status" value="3"/>
</dbReference>
<name>A0A9Q3R286_9HYPH</name>
<dbReference type="SMART" id="SM00749">
    <property type="entry name" value="BON"/>
    <property type="match status" value="3"/>
</dbReference>
<feature type="domain" description="BON" evidence="1">
    <location>
        <begin position="2"/>
        <end position="70"/>
    </location>
</feature>
<accession>A0A9Q3R286</accession>
<dbReference type="RefSeq" id="WP_221108412.1">
    <property type="nucleotide sequence ID" value="NZ_JABDXY010000012.1"/>
</dbReference>
<dbReference type="EMBL" id="JABDYC010000010">
    <property type="protein sequence ID" value="MBX5025777.1"/>
    <property type="molecule type" value="Genomic_DNA"/>
</dbReference>
<protein>
    <submittedName>
        <fullName evidence="2">BON domain-containing protein</fullName>
    </submittedName>
</protein>
<reference evidence="2" key="1">
    <citation type="submission" date="2020-04" db="EMBL/GenBank/DDBJ databases">
        <title>Global-level population genomics: horizontal gene transfer, symbiosis and evolution in Rhizobia.</title>
        <authorList>
            <person name="Gai Y."/>
        </authorList>
    </citation>
    <scope>NUCLEOTIDE SEQUENCE</scope>
    <source>
        <strain evidence="2">BLR57</strain>
    </source>
</reference>
<feature type="domain" description="BON" evidence="1">
    <location>
        <begin position="77"/>
        <end position="145"/>
    </location>
</feature>
<dbReference type="InterPro" id="IPR007055">
    <property type="entry name" value="BON_dom"/>
</dbReference>
<dbReference type="InterPro" id="IPR014004">
    <property type="entry name" value="Transpt-assoc_nodulatn_dom_bac"/>
</dbReference>
<sequence>MHDSTIQQDILDELEFEPSIDAANIGVAVENGIVTLSGHVGSYAEKAAAEAAARRVRGVRAIAEEIEVRYPERKKHADDEIAARAVKIISWDTALPDAAIGVTVQRGCVTLTGEVPWHFQRVAAENAVRKLGGVLAIANHLTIRPTASAADVRERIENALRRNAEIEASGIRADVAGGNVTLRGDVHSWNERRAAERAAWSVPGVTMVDNRIAVS</sequence>
<proteinExistence type="predicted"/>
<comment type="caution">
    <text evidence="2">The sequence shown here is derived from an EMBL/GenBank/DDBJ whole genome shotgun (WGS) entry which is preliminary data.</text>
</comment>
<dbReference type="Gene3D" id="3.30.1340.30">
    <property type="match status" value="3"/>
</dbReference>
<dbReference type="Proteomes" id="UP000749740">
    <property type="component" value="Unassembled WGS sequence"/>
</dbReference>
<evidence type="ECO:0000313" key="2">
    <source>
        <dbReference type="EMBL" id="MBX5025777.1"/>
    </source>
</evidence>
<dbReference type="PANTHER" id="PTHR34606">
    <property type="entry name" value="BON DOMAIN-CONTAINING PROTEIN"/>
    <property type="match status" value="1"/>
</dbReference>
<evidence type="ECO:0000313" key="3">
    <source>
        <dbReference type="Proteomes" id="UP000749740"/>
    </source>
</evidence>